<gene>
    <name evidence="2" type="ORF">EOS_02330</name>
</gene>
<dbReference type="Proteomes" id="UP000035963">
    <property type="component" value="Unassembled WGS sequence"/>
</dbReference>
<dbReference type="InterPro" id="IPR051533">
    <property type="entry name" value="WaaL-like"/>
</dbReference>
<protein>
    <submittedName>
        <fullName evidence="2">Glucose-6-phosphate isomerase</fullName>
    </submittedName>
</protein>
<keyword evidence="1" id="KW-0472">Membrane</keyword>
<keyword evidence="1" id="KW-0812">Transmembrane</keyword>
<proteinExistence type="predicted"/>
<dbReference type="PATRIC" id="fig|908627.4.peg.517"/>
<dbReference type="PANTHER" id="PTHR37422">
    <property type="entry name" value="TEICHURONIC ACID BIOSYNTHESIS PROTEIN TUAE"/>
    <property type="match status" value="1"/>
</dbReference>
<dbReference type="EMBL" id="AEJF01000013">
    <property type="protein sequence ID" value="KLU27814.1"/>
    <property type="molecule type" value="Genomic_DNA"/>
</dbReference>
<name>A0A0J1D523_9BURK</name>
<feature type="transmembrane region" description="Helical" evidence="1">
    <location>
        <begin position="468"/>
        <end position="484"/>
    </location>
</feature>
<dbReference type="PANTHER" id="PTHR37422:SF21">
    <property type="entry name" value="EXOQ-LIKE PROTEIN"/>
    <property type="match status" value="1"/>
</dbReference>
<feature type="transmembrane region" description="Helical" evidence="1">
    <location>
        <begin position="199"/>
        <end position="220"/>
    </location>
</feature>
<dbReference type="AlphaFoldDB" id="A0A0J1D523"/>
<organism evidence="2 3">
    <name type="scientific">Caballeronia mineralivorans PML1(12)</name>
    <dbReference type="NCBI Taxonomy" id="908627"/>
    <lineage>
        <taxon>Bacteria</taxon>
        <taxon>Pseudomonadati</taxon>
        <taxon>Pseudomonadota</taxon>
        <taxon>Betaproteobacteria</taxon>
        <taxon>Burkholderiales</taxon>
        <taxon>Burkholderiaceae</taxon>
        <taxon>Caballeronia</taxon>
    </lineage>
</organism>
<feature type="transmembrane region" description="Helical" evidence="1">
    <location>
        <begin position="143"/>
        <end position="161"/>
    </location>
</feature>
<comment type="caution">
    <text evidence="2">The sequence shown here is derived from an EMBL/GenBank/DDBJ whole genome shotgun (WGS) entry which is preliminary data.</text>
</comment>
<feature type="transmembrane region" description="Helical" evidence="1">
    <location>
        <begin position="284"/>
        <end position="305"/>
    </location>
</feature>
<feature type="transmembrane region" description="Helical" evidence="1">
    <location>
        <begin position="113"/>
        <end position="131"/>
    </location>
</feature>
<evidence type="ECO:0000313" key="2">
    <source>
        <dbReference type="EMBL" id="KLU27814.1"/>
    </source>
</evidence>
<evidence type="ECO:0000313" key="3">
    <source>
        <dbReference type="Proteomes" id="UP000035963"/>
    </source>
</evidence>
<feature type="transmembrane region" description="Helical" evidence="1">
    <location>
        <begin position="413"/>
        <end position="433"/>
    </location>
</feature>
<feature type="transmembrane region" description="Helical" evidence="1">
    <location>
        <begin position="317"/>
        <end position="338"/>
    </location>
</feature>
<keyword evidence="2" id="KW-0413">Isomerase</keyword>
<keyword evidence="3" id="KW-1185">Reference proteome</keyword>
<dbReference type="GO" id="GO:0016853">
    <property type="term" value="F:isomerase activity"/>
    <property type="evidence" value="ECO:0007669"/>
    <property type="project" value="UniProtKB-KW"/>
</dbReference>
<reference evidence="2 3" key="1">
    <citation type="journal article" date="2015" name="Genome Announc.">
        <title>Draft Genome Sequence of Burkholderia sp. Strain PML1(12), an Ectomycorrhizosphere-Inhabiting Bacterium with Effective Mineral-Weathering Ability.</title>
        <authorList>
            <person name="Uroz S."/>
            <person name="Oger P."/>
        </authorList>
    </citation>
    <scope>NUCLEOTIDE SEQUENCE [LARGE SCALE GENOMIC DNA]</scope>
    <source>
        <strain evidence="3">PML1(12)</strain>
    </source>
</reference>
<sequence length="512" mass="56044">MSTPAASRTPKYLADLIENGGKPLRAGFLGLFRDDPKHWVPQTGFWMFTLLLILAHQGTALTYGFPAMATGVGLWLYFKSPARYIGFVWWQWFLSPEVRRLADFAKGGFTPTSLIQIAPVVVTMICAITVVRHYRVLAERRGLPVLLILLGLAYAYLIGVMSNGPMAATYDLAAWLYPVLIGFHIMVHARDYPKYRQAILDTFIWGMLFMGGYGLVQFFLMPGWDSMWMIGSQMASQGDPVRLGVRVFSTMNSSGPFALAMMAALTFTMAGTQSIRWVAGGLGFISFGLCMVRSTWGGWVIAMVLQLLKASNKVRVRILVGAVVLAGLSVPLLTFGPIADKMATRLQSITNLSDDNSYAARNEFYASFAKTAFTDVSGEGFGATGSSTKLSSSNGDLGKYGSFDSGVMNVPFVLGWPGSLMYLAGLGLLIMRAFRASFSLRDDKYAQASLSVAFAIVGMLVFTNTFTSIGGMILYMGLGSVLAARHHMRIERRRAQALFVHSAHSLPEKALR</sequence>
<accession>A0A0J1D523</accession>
<feature type="transmembrane region" description="Helical" evidence="1">
    <location>
        <begin position="72"/>
        <end position="93"/>
    </location>
</feature>
<evidence type="ECO:0000256" key="1">
    <source>
        <dbReference type="SAM" id="Phobius"/>
    </source>
</evidence>
<feature type="transmembrane region" description="Helical" evidence="1">
    <location>
        <begin position="167"/>
        <end position="187"/>
    </location>
</feature>
<feature type="transmembrane region" description="Helical" evidence="1">
    <location>
        <begin position="45"/>
        <end position="65"/>
    </location>
</feature>
<keyword evidence="1" id="KW-1133">Transmembrane helix</keyword>
<dbReference type="RefSeq" id="WP_047845001.1">
    <property type="nucleotide sequence ID" value="NZ_AEJF01000013.1"/>
</dbReference>